<gene>
    <name evidence="2" type="ORF">EVAR_78161_1</name>
</gene>
<reference evidence="2 3" key="1">
    <citation type="journal article" date="2019" name="Commun. Biol.">
        <title>The bagworm genome reveals a unique fibroin gene that provides high tensile strength.</title>
        <authorList>
            <person name="Kono N."/>
            <person name="Nakamura H."/>
            <person name="Ohtoshi R."/>
            <person name="Tomita M."/>
            <person name="Numata K."/>
            <person name="Arakawa K."/>
        </authorList>
    </citation>
    <scope>NUCLEOTIDE SEQUENCE [LARGE SCALE GENOMIC DNA]</scope>
</reference>
<dbReference type="GO" id="GO:0003964">
    <property type="term" value="F:RNA-directed DNA polymerase activity"/>
    <property type="evidence" value="ECO:0007669"/>
    <property type="project" value="UniProtKB-KW"/>
</dbReference>
<dbReference type="STRING" id="151549.A0A4C1V051"/>
<evidence type="ECO:0000256" key="1">
    <source>
        <dbReference type="SAM" id="MobiDB-lite"/>
    </source>
</evidence>
<dbReference type="PANTHER" id="PTHR19446">
    <property type="entry name" value="REVERSE TRANSCRIPTASES"/>
    <property type="match status" value="1"/>
</dbReference>
<dbReference type="SUPFAM" id="SSF56672">
    <property type="entry name" value="DNA/RNA polymerases"/>
    <property type="match status" value="1"/>
</dbReference>
<comment type="caution">
    <text evidence="2">The sequence shown here is derived from an EMBL/GenBank/DDBJ whole genome shotgun (WGS) entry which is preliminary data.</text>
</comment>
<dbReference type="EMBL" id="BGZK01000248">
    <property type="protein sequence ID" value="GBP31582.1"/>
    <property type="molecule type" value="Genomic_DNA"/>
</dbReference>
<proteinExistence type="predicted"/>
<feature type="compositionally biased region" description="Basic residues" evidence="1">
    <location>
        <begin position="526"/>
        <end position="535"/>
    </location>
</feature>
<feature type="region of interest" description="Disordered" evidence="1">
    <location>
        <begin position="516"/>
        <end position="536"/>
    </location>
</feature>
<protein>
    <submittedName>
        <fullName evidence="2">Probable RNA-directed DNA polymerase from transposon X-element</fullName>
    </submittedName>
</protein>
<name>A0A4C1V051_EUMVA</name>
<sequence length="573" mass="66655">MSGTRCGPPPPPFPSYITGGQEQSDTHLMVIGDFNAKIGQTKPEENMITGKYGCGKRNKRDHRMLRFPLTLETPKISRKSFKPSTSLLKTLEEKDIYIQNLKTTQNTRRNARDQNDAQTIANKLEQVITKTSYWKTRKNPKLKILTKETIDLISRRGKLLSLKKRTKEEKYELKQLFKKTNKAIREDHNTHRRKIIEKNLTAFRSSKRANKELSTHMSWIQSLNDAGNKETSTRKDVHKCAYEFYKKLYRKAPVEPVENERRHVGIEDNQQTQEIIDPISETEVQRHIKALKTDKSPGPDNLTNETLKIGAPLLIPYLKLLFNEVVESEQVPDQWRLSQIILLYKKGNPLEVGNYRPISLLPSIYKLFSSILLSRIAPQIDKNQPIEQAGFRPNYSTNDHIHAVDHIKLERKGEEFPIERGVKQGDPLAEAIHSSPSRYLPNENEVDRRVNFAWRKYWAQKEILKGDYSLKMKKIIMDSCILPTLTYSMDALQHTMTLKWKWAGHIARYQDKRWTTQTTNWPGPSGKRHRGRQKKRWADDIAKIAGKNWTTTAQNRHNWKKMEEAFTRTGAIQ</sequence>
<organism evidence="2 3">
    <name type="scientific">Eumeta variegata</name>
    <name type="common">Bagworm moth</name>
    <name type="synonym">Eumeta japonica</name>
    <dbReference type="NCBI Taxonomy" id="151549"/>
    <lineage>
        <taxon>Eukaryota</taxon>
        <taxon>Metazoa</taxon>
        <taxon>Ecdysozoa</taxon>
        <taxon>Arthropoda</taxon>
        <taxon>Hexapoda</taxon>
        <taxon>Insecta</taxon>
        <taxon>Pterygota</taxon>
        <taxon>Neoptera</taxon>
        <taxon>Endopterygota</taxon>
        <taxon>Lepidoptera</taxon>
        <taxon>Glossata</taxon>
        <taxon>Ditrysia</taxon>
        <taxon>Tineoidea</taxon>
        <taxon>Psychidae</taxon>
        <taxon>Oiketicinae</taxon>
        <taxon>Eumeta</taxon>
    </lineage>
</organism>
<accession>A0A4C1V051</accession>
<dbReference type="AlphaFoldDB" id="A0A4C1V051"/>
<evidence type="ECO:0000313" key="3">
    <source>
        <dbReference type="Proteomes" id="UP000299102"/>
    </source>
</evidence>
<evidence type="ECO:0000313" key="2">
    <source>
        <dbReference type="EMBL" id="GBP31582.1"/>
    </source>
</evidence>
<keyword evidence="2" id="KW-0808">Transferase</keyword>
<dbReference type="Proteomes" id="UP000299102">
    <property type="component" value="Unassembled WGS sequence"/>
</dbReference>
<keyword evidence="2" id="KW-0695">RNA-directed DNA polymerase</keyword>
<dbReference type="InterPro" id="IPR043502">
    <property type="entry name" value="DNA/RNA_pol_sf"/>
</dbReference>
<dbReference type="OrthoDB" id="407509at2759"/>
<keyword evidence="2" id="KW-0548">Nucleotidyltransferase</keyword>
<keyword evidence="3" id="KW-1185">Reference proteome</keyword>